<organism evidence="1 2">
    <name type="scientific">Zootermopsis nevadensis</name>
    <name type="common">Dampwood termite</name>
    <dbReference type="NCBI Taxonomy" id="136037"/>
    <lineage>
        <taxon>Eukaryota</taxon>
        <taxon>Metazoa</taxon>
        <taxon>Ecdysozoa</taxon>
        <taxon>Arthropoda</taxon>
        <taxon>Hexapoda</taxon>
        <taxon>Insecta</taxon>
        <taxon>Pterygota</taxon>
        <taxon>Neoptera</taxon>
        <taxon>Polyneoptera</taxon>
        <taxon>Dictyoptera</taxon>
        <taxon>Blattodea</taxon>
        <taxon>Blattoidea</taxon>
        <taxon>Termitoidae</taxon>
        <taxon>Termopsidae</taxon>
        <taxon>Zootermopsis</taxon>
    </lineage>
</organism>
<dbReference type="EMBL" id="KK852699">
    <property type="protein sequence ID" value="KDR18221.1"/>
    <property type="molecule type" value="Genomic_DNA"/>
</dbReference>
<name>A0A067R4Q4_ZOONE</name>
<accession>A0A067R4Q4</accession>
<dbReference type="Proteomes" id="UP000027135">
    <property type="component" value="Unassembled WGS sequence"/>
</dbReference>
<keyword evidence="2" id="KW-1185">Reference proteome</keyword>
<sequence length="44" mass="5085">MVLTTMSTGYHDTKVEEQRKKTWICGYSTNPATHMKTDILLPTR</sequence>
<proteinExistence type="predicted"/>
<dbReference type="AlphaFoldDB" id="A0A067R4Q4"/>
<protein>
    <submittedName>
        <fullName evidence="1">Uncharacterized protein</fullName>
    </submittedName>
</protein>
<dbReference type="InParanoid" id="A0A067R4Q4"/>
<reference evidence="1 2" key="1">
    <citation type="journal article" date="2014" name="Nat. Commun.">
        <title>Molecular traces of alternative social organization in a termite genome.</title>
        <authorList>
            <person name="Terrapon N."/>
            <person name="Li C."/>
            <person name="Robertson H.M."/>
            <person name="Ji L."/>
            <person name="Meng X."/>
            <person name="Booth W."/>
            <person name="Chen Z."/>
            <person name="Childers C.P."/>
            <person name="Glastad K.M."/>
            <person name="Gokhale K."/>
            <person name="Gowin J."/>
            <person name="Gronenberg W."/>
            <person name="Hermansen R.A."/>
            <person name="Hu H."/>
            <person name="Hunt B.G."/>
            <person name="Huylmans A.K."/>
            <person name="Khalil S.M."/>
            <person name="Mitchell R.D."/>
            <person name="Munoz-Torres M.C."/>
            <person name="Mustard J.A."/>
            <person name="Pan H."/>
            <person name="Reese J.T."/>
            <person name="Scharf M.E."/>
            <person name="Sun F."/>
            <person name="Vogel H."/>
            <person name="Xiao J."/>
            <person name="Yang W."/>
            <person name="Yang Z."/>
            <person name="Yang Z."/>
            <person name="Zhou J."/>
            <person name="Zhu J."/>
            <person name="Brent C.S."/>
            <person name="Elsik C.G."/>
            <person name="Goodisman M.A."/>
            <person name="Liberles D.A."/>
            <person name="Roe R.M."/>
            <person name="Vargo E.L."/>
            <person name="Vilcinskas A."/>
            <person name="Wang J."/>
            <person name="Bornberg-Bauer E."/>
            <person name="Korb J."/>
            <person name="Zhang G."/>
            <person name="Liebig J."/>
        </authorList>
    </citation>
    <scope>NUCLEOTIDE SEQUENCE [LARGE SCALE GENOMIC DNA]</scope>
    <source>
        <tissue evidence="1">Whole organism</tissue>
    </source>
</reference>
<evidence type="ECO:0000313" key="1">
    <source>
        <dbReference type="EMBL" id="KDR18221.1"/>
    </source>
</evidence>
<gene>
    <name evidence="1" type="ORF">L798_06972</name>
</gene>
<evidence type="ECO:0000313" key="2">
    <source>
        <dbReference type="Proteomes" id="UP000027135"/>
    </source>
</evidence>